<dbReference type="Proteomes" id="UP000054217">
    <property type="component" value="Unassembled WGS sequence"/>
</dbReference>
<feature type="transmembrane region" description="Helical" evidence="1">
    <location>
        <begin position="20"/>
        <end position="45"/>
    </location>
</feature>
<dbReference type="InParanoid" id="A0A0C3JDG2"/>
<reference evidence="3" key="2">
    <citation type="submission" date="2015-01" db="EMBL/GenBank/DDBJ databases">
        <title>Evolutionary Origins and Diversification of the Mycorrhizal Mutualists.</title>
        <authorList>
            <consortium name="DOE Joint Genome Institute"/>
            <consortium name="Mycorrhizal Genomics Consortium"/>
            <person name="Kohler A."/>
            <person name="Kuo A."/>
            <person name="Nagy L.G."/>
            <person name="Floudas D."/>
            <person name="Copeland A."/>
            <person name="Barry K.W."/>
            <person name="Cichocki N."/>
            <person name="Veneault-Fourrey C."/>
            <person name="LaButti K."/>
            <person name="Lindquist E.A."/>
            <person name="Lipzen A."/>
            <person name="Lundell T."/>
            <person name="Morin E."/>
            <person name="Murat C."/>
            <person name="Riley R."/>
            <person name="Ohm R."/>
            <person name="Sun H."/>
            <person name="Tunlid A."/>
            <person name="Henrissat B."/>
            <person name="Grigoriev I.V."/>
            <person name="Hibbett D.S."/>
            <person name="Martin F."/>
        </authorList>
    </citation>
    <scope>NUCLEOTIDE SEQUENCE [LARGE SCALE GENOMIC DNA]</scope>
    <source>
        <strain evidence="3">Marx 270</strain>
    </source>
</reference>
<evidence type="ECO:0000313" key="3">
    <source>
        <dbReference type="Proteomes" id="UP000054217"/>
    </source>
</evidence>
<sequence>MSSVADPEAIINAFVKTIRLAFISTVVHTAFSASLFTLFVVLLALSTKESRRRVVFPLNVFAICIVLTMGVLLGFSEGKVTVGRLYWLTPNIPLAGLAFTLFPPLLCDSILLIRLFALYPLSSTRPATLLKIFAFPFCIKCARVVILVCYLSIFRSIIH</sequence>
<gene>
    <name evidence="2" type="ORF">M404DRAFT_137727</name>
</gene>
<keyword evidence="3" id="KW-1185">Reference proteome</keyword>
<dbReference type="OrthoDB" id="2683248at2759"/>
<name>A0A0C3JDG2_PISTI</name>
<organism evidence="2 3">
    <name type="scientific">Pisolithus tinctorius Marx 270</name>
    <dbReference type="NCBI Taxonomy" id="870435"/>
    <lineage>
        <taxon>Eukaryota</taxon>
        <taxon>Fungi</taxon>
        <taxon>Dikarya</taxon>
        <taxon>Basidiomycota</taxon>
        <taxon>Agaricomycotina</taxon>
        <taxon>Agaricomycetes</taxon>
        <taxon>Agaricomycetidae</taxon>
        <taxon>Boletales</taxon>
        <taxon>Sclerodermatineae</taxon>
        <taxon>Pisolithaceae</taxon>
        <taxon>Pisolithus</taxon>
    </lineage>
</organism>
<protein>
    <submittedName>
        <fullName evidence="2">Uncharacterized protein</fullName>
    </submittedName>
</protein>
<feature type="transmembrane region" description="Helical" evidence="1">
    <location>
        <begin position="95"/>
        <end position="117"/>
    </location>
</feature>
<proteinExistence type="predicted"/>
<accession>A0A0C3JDG2</accession>
<keyword evidence="1" id="KW-1133">Transmembrane helix</keyword>
<keyword evidence="1" id="KW-0472">Membrane</keyword>
<keyword evidence="1" id="KW-0812">Transmembrane</keyword>
<dbReference type="EMBL" id="KN831961">
    <property type="protein sequence ID" value="KIO07123.1"/>
    <property type="molecule type" value="Genomic_DNA"/>
</dbReference>
<dbReference type="AlphaFoldDB" id="A0A0C3JDG2"/>
<evidence type="ECO:0000256" key="1">
    <source>
        <dbReference type="SAM" id="Phobius"/>
    </source>
</evidence>
<reference evidence="2 3" key="1">
    <citation type="submission" date="2014-04" db="EMBL/GenBank/DDBJ databases">
        <authorList>
            <consortium name="DOE Joint Genome Institute"/>
            <person name="Kuo A."/>
            <person name="Kohler A."/>
            <person name="Costa M.D."/>
            <person name="Nagy L.G."/>
            <person name="Floudas D."/>
            <person name="Copeland A."/>
            <person name="Barry K.W."/>
            <person name="Cichocki N."/>
            <person name="Veneault-Fourrey C."/>
            <person name="LaButti K."/>
            <person name="Lindquist E.A."/>
            <person name="Lipzen A."/>
            <person name="Lundell T."/>
            <person name="Morin E."/>
            <person name="Murat C."/>
            <person name="Sun H."/>
            <person name="Tunlid A."/>
            <person name="Henrissat B."/>
            <person name="Grigoriev I.V."/>
            <person name="Hibbett D.S."/>
            <person name="Martin F."/>
            <person name="Nordberg H.P."/>
            <person name="Cantor M.N."/>
            <person name="Hua S.X."/>
        </authorList>
    </citation>
    <scope>NUCLEOTIDE SEQUENCE [LARGE SCALE GENOMIC DNA]</scope>
    <source>
        <strain evidence="2 3">Marx 270</strain>
    </source>
</reference>
<feature type="transmembrane region" description="Helical" evidence="1">
    <location>
        <begin position="54"/>
        <end position="75"/>
    </location>
</feature>
<evidence type="ECO:0000313" key="2">
    <source>
        <dbReference type="EMBL" id="KIO07123.1"/>
    </source>
</evidence>
<feature type="transmembrane region" description="Helical" evidence="1">
    <location>
        <begin position="129"/>
        <end position="153"/>
    </location>
</feature>
<dbReference type="HOGENOM" id="CLU_099534_1_0_1"/>